<gene>
    <name evidence="2" type="ORF">AA23TX_07657</name>
</gene>
<dbReference type="RefSeq" id="WP_155547692.1">
    <property type="nucleotide sequence ID" value="NZ_CABVGP010000003.1"/>
</dbReference>
<dbReference type="AlphaFoldDB" id="A0A6I8M4Z2"/>
<evidence type="ECO:0000313" key="2">
    <source>
        <dbReference type="EMBL" id="VVJ22740.1"/>
    </source>
</evidence>
<proteinExistence type="predicted"/>
<evidence type="ECO:0000256" key="1">
    <source>
        <dbReference type="SAM" id="Phobius"/>
    </source>
</evidence>
<dbReference type="Proteomes" id="UP000399805">
    <property type="component" value="Unassembled WGS sequence"/>
</dbReference>
<keyword evidence="1" id="KW-0472">Membrane</keyword>
<organism evidence="2 3">
    <name type="scientific">Amycolatopsis camponoti</name>
    <dbReference type="NCBI Taxonomy" id="2606593"/>
    <lineage>
        <taxon>Bacteria</taxon>
        <taxon>Bacillati</taxon>
        <taxon>Actinomycetota</taxon>
        <taxon>Actinomycetes</taxon>
        <taxon>Pseudonocardiales</taxon>
        <taxon>Pseudonocardiaceae</taxon>
        <taxon>Amycolatopsis</taxon>
    </lineage>
</organism>
<feature type="transmembrane region" description="Helical" evidence="1">
    <location>
        <begin position="73"/>
        <end position="95"/>
    </location>
</feature>
<keyword evidence="1" id="KW-1133">Transmembrane helix</keyword>
<sequence>MPILALLFMINDKLRQLPGVLAEVTQSSAVELLAYPTGIKFLLVLVLLLTAFIVALGTGCVLRLTHASWTKALVTGGSAGGATVGIGFLILGYLLA</sequence>
<keyword evidence="3" id="KW-1185">Reference proteome</keyword>
<accession>A0A6I8M4Z2</accession>
<evidence type="ECO:0000313" key="3">
    <source>
        <dbReference type="Proteomes" id="UP000399805"/>
    </source>
</evidence>
<feature type="transmembrane region" description="Helical" evidence="1">
    <location>
        <begin position="38"/>
        <end position="61"/>
    </location>
</feature>
<keyword evidence="1" id="KW-0812">Transmembrane</keyword>
<reference evidence="2 3" key="1">
    <citation type="submission" date="2019-09" db="EMBL/GenBank/DDBJ databases">
        <authorList>
            <person name="Leyn A S."/>
        </authorList>
    </citation>
    <scope>NUCLEOTIDE SEQUENCE [LARGE SCALE GENOMIC DNA]</scope>
    <source>
        <strain evidence="2">AA231_1</strain>
    </source>
</reference>
<name>A0A6I8M4Z2_9PSEU</name>
<dbReference type="EMBL" id="CABVGP010000003">
    <property type="protein sequence ID" value="VVJ22740.1"/>
    <property type="molecule type" value="Genomic_DNA"/>
</dbReference>
<protein>
    <submittedName>
        <fullName evidence="2">Uncharacterized protein</fullName>
    </submittedName>
</protein>